<protein>
    <submittedName>
        <fullName evidence="1">Uncharacterized protein</fullName>
    </submittedName>
</protein>
<name>A0A2Z3RVZ5_9MICO</name>
<organism evidence="1 2">
    <name type="scientific">Aurantimicrobium photophilum</name>
    <dbReference type="NCBI Taxonomy" id="1987356"/>
    <lineage>
        <taxon>Bacteria</taxon>
        <taxon>Bacillati</taxon>
        <taxon>Actinomycetota</taxon>
        <taxon>Actinomycetes</taxon>
        <taxon>Micrococcales</taxon>
        <taxon>Microbacteriaceae</taxon>
        <taxon>Aurantimicrobium</taxon>
    </lineage>
</organism>
<evidence type="ECO:0000313" key="2">
    <source>
        <dbReference type="Proteomes" id="UP000246894"/>
    </source>
</evidence>
<dbReference type="Proteomes" id="UP000246894">
    <property type="component" value="Chromosome"/>
</dbReference>
<evidence type="ECO:0000313" key="1">
    <source>
        <dbReference type="EMBL" id="AWR20969.1"/>
    </source>
</evidence>
<proteinExistence type="predicted"/>
<accession>A0A2Z3RVZ5</accession>
<keyword evidence="2" id="KW-1185">Reference proteome</keyword>
<dbReference type="EMBL" id="CP023994">
    <property type="protein sequence ID" value="AWR20969.1"/>
    <property type="molecule type" value="Genomic_DNA"/>
</dbReference>
<dbReference type="AlphaFoldDB" id="A0A2Z3RVZ5"/>
<reference evidence="1 2" key="1">
    <citation type="submission" date="2017-10" db="EMBL/GenBank/DDBJ databases">
        <title>Genome of an Actinobacterium that displays light-enhanced growth.</title>
        <authorList>
            <person name="Maresca J.A."/>
            <person name="Hempel P."/>
            <person name="Shevchenko O."/>
            <person name="Miller K.J."/>
            <person name="Hahn M.W."/>
        </authorList>
    </citation>
    <scope>NUCLEOTIDE SEQUENCE [LARGE SCALE GENOMIC DNA]</scope>
    <source>
        <strain evidence="1 2">MWH-Mo1</strain>
    </source>
</reference>
<dbReference type="KEGG" id="aum:AURMO_00352"/>
<sequence>MLVKFWVAVCKRTQTLTLPPFYVDKQVESGVKKDKQTFCWHNV</sequence>
<gene>
    <name evidence="1" type="ORF">AURMO_00352</name>
</gene>